<proteinExistence type="predicted"/>
<accession>A0A0F9P6C2</accession>
<evidence type="ECO:0000313" key="1">
    <source>
        <dbReference type="EMBL" id="KKN27410.1"/>
    </source>
</evidence>
<name>A0A0F9P6C2_9ZZZZ</name>
<organism evidence="1">
    <name type="scientific">marine sediment metagenome</name>
    <dbReference type="NCBI Taxonomy" id="412755"/>
    <lineage>
        <taxon>unclassified sequences</taxon>
        <taxon>metagenomes</taxon>
        <taxon>ecological metagenomes</taxon>
    </lineage>
</organism>
<comment type="caution">
    <text evidence="1">The sequence shown here is derived from an EMBL/GenBank/DDBJ whole genome shotgun (WGS) entry which is preliminary data.</text>
</comment>
<reference evidence="1" key="1">
    <citation type="journal article" date="2015" name="Nature">
        <title>Complex archaea that bridge the gap between prokaryotes and eukaryotes.</title>
        <authorList>
            <person name="Spang A."/>
            <person name="Saw J.H."/>
            <person name="Jorgensen S.L."/>
            <person name="Zaremba-Niedzwiedzka K."/>
            <person name="Martijn J."/>
            <person name="Lind A.E."/>
            <person name="van Eijk R."/>
            <person name="Schleper C."/>
            <person name="Guy L."/>
            <person name="Ettema T.J."/>
        </authorList>
    </citation>
    <scope>NUCLEOTIDE SEQUENCE</scope>
</reference>
<dbReference type="EMBL" id="LAZR01002639">
    <property type="protein sequence ID" value="KKN27410.1"/>
    <property type="molecule type" value="Genomic_DNA"/>
</dbReference>
<dbReference type="Gene3D" id="3.40.50.300">
    <property type="entry name" value="P-loop containing nucleotide triphosphate hydrolases"/>
    <property type="match status" value="1"/>
</dbReference>
<dbReference type="AlphaFoldDB" id="A0A0F9P6C2"/>
<dbReference type="Gene3D" id="3.30.420.240">
    <property type="match status" value="1"/>
</dbReference>
<dbReference type="InterPro" id="IPR027417">
    <property type="entry name" value="P-loop_NTPase"/>
</dbReference>
<evidence type="ECO:0008006" key="2">
    <source>
        <dbReference type="Google" id="ProtNLM"/>
    </source>
</evidence>
<sequence length="640" mass="73015">MAAAVEEKLKPTLSAPFPNVPEFFTCSKTGLMIPKRKVANINYRAAILKDAEYDKGFQADLMAACKESLLLFVNLFVWTYHQFEVKGETGERFESKEAYCPFITWEIQDILFERLEWHLANAKDILINKSRDMGASWMCAIFLHWLWLFRPNSQLLELSRTEPYVDQAGNKKALFQKHDIINDWLPDWMKPPQCSVGQKYRTKMHLFNILNGSCIDGESTTEHAASGDRRLVALLDEFAKVKHGRLMRSATRDAALMRIVNSTVSGPGTEYSKWKNDGTIIVFPLLWWEHPDKGKGRHVTQDSVTNAWKIRSPWYDAESEVRSPQEMAREIDANDLEAGSTFFTVTNIDKHIAIFGKQPKTRWDIDLARGVPSDSIPMILKKKDLKKIVCKRAVKGKLKIWVNLVNGRLDQNLDYVIGFDLSKGQGASNSVGSIKCRQTGEKVGEWADANTPPFEMARVGVALALWVGGRKKLPFLKWEMNGDPGFDFGKRIVKEFHYPYYYRDVKVGNIRDKKTKKYGWHNNAKSKGELLNAYDRALAHGGYINHSIKALEEAKTYIYNDDGSIGPACLVEESSSAKKTHGDRTMADALTIEDKYYKMRNRAETSEARNDMRTAAGRKVVLKQKRAKPKGWRSKFDFRG</sequence>
<protein>
    <recommendedName>
        <fullName evidence="2">Terminase</fullName>
    </recommendedName>
</protein>
<gene>
    <name evidence="1" type="ORF">LCGC14_0864920</name>
</gene>